<dbReference type="CDD" id="cd00029">
    <property type="entry name" value="C1"/>
    <property type="match status" value="1"/>
</dbReference>
<dbReference type="InterPro" id="IPR052981">
    <property type="entry name" value="Ingression_C2_domain"/>
</dbReference>
<dbReference type="AlphaFoldDB" id="W4FW88"/>
<dbReference type="PROSITE" id="PS50004">
    <property type="entry name" value="C2"/>
    <property type="match status" value="1"/>
</dbReference>
<reference evidence="6" key="1">
    <citation type="submission" date="2013-12" db="EMBL/GenBank/DDBJ databases">
        <title>The Genome Sequence of Aphanomyces astaci APO3.</title>
        <authorList>
            <consortium name="The Broad Institute Genomics Platform"/>
            <person name="Russ C."/>
            <person name="Tyler B."/>
            <person name="van West P."/>
            <person name="Dieguez-Uribeondo J."/>
            <person name="Young S.K."/>
            <person name="Zeng Q."/>
            <person name="Gargeya S."/>
            <person name="Fitzgerald M."/>
            <person name="Abouelleil A."/>
            <person name="Alvarado L."/>
            <person name="Chapman S.B."/>
            <person name="Gainer-Dewar J."/>
            <person name="Goldberg J."/>
            <person name="Griggs A."/>
            <person name="Gujja S."/>
            <person name="Hansen M."/>
            <person name="Howarth C."/>
            <person name="Imamovic A."/>
            <person name="Ireland A."/>
            <person name="Larimer J."/>
            <person name="McCowan C."/>
            <person name="Murphy C."/>
            <person name="Pearson M."/>
            <person name="Poon T.W."/>
            <person name="Priest M."/>
            <person name="Roberts A."/>
            <person name="Saif S."/>
            <person name="Shea T."/>
            <person name="Sykes S."/>
            <person name="Wortman J."/>
            <person name="Nusbaum C."/>
            <person name="Birren B."/>
        </authorList>
    </citation>
    <scope>NUCLEOTIDE SEQUENCE [LARGE SCALE GENOMIC DNA]</scope>
    <source>
        <strain evidence="6">APO3</strain>
    </source>
</reference>
<protein>
    <submittedName>
        <fullName evidence="6">Uncharacterized protein</fullName>
    </submittedName>
</protein>
<keyword evidence="2" id="KW-0862">Zinc</keyword>
<dbReference type="SUPFAM" id="SSF49562">
    <property type="entry name" value="C2 domain (Calcium/lipid-binding domain, CaLB)"/>
    <property type="match status" value="2"/>
</dbReference>
<accession>W4FW88</accession>
<gene>
    <name evidence="6" type="ORF">H257_13167</name>
</gene>
<evidence type="ECO:0000256" key="3">
    <source>
        <dbReference type="SAM" id="MobiDB-lite"/>
    </source>
</evidence>
<dbReference type="SUPFAM" id="SSF57889">
    <property type="entry name" value="Cysteine-rich domain"/>
    <property type="match status" value="1"/>
</dbReference>
<dbReference type="InterPro" id="IPR002219">
    <property type="entry name" value="PKC_DAG/PE"/>
</dbReference>
<organism evidence="6">
    <name type="scientific">Aphanomyces astaci</name>
    <name type="common">Crayfish plague agent</name>
    <dbReference type="NCBI Taxonomy" id="112090"/>
    <lineage>
        <taxon>Eukaryota</taxon>
        <taxon>Sar</taxon>
        <taxon>Stramenopiles</taxon>
        <taxon>Oomycota</taxon>
        <taxon>Saprolegniomycetes</taxon>
        <taxon>Saprolegniales</taxon>
        <taxon>Verrucalvaceae</taxon>
        <taxon>Aphanomyces</taxon>
    </lineage>
</organism>
<feature type="region of interest" description="Disordered" evidence="3">
    <location>
        <begin position="1"/>
        <end position="41"/>
    </location>
</feature>
<dbReference type="SMART" id="SM00239">
    <property type="entry name" value="C2"/>
    <property type="match status" value="2"/>
</dbReference>
<dbReference type="SMART" id="SM00109">
    <property type="entry name" value="C1"/>
    <property type="match status" value="1"/>
</dbReference>
<dbReference type="STRING" id="112090.W4FW88"/>
<feature type="domain" description="Phorbol-ester/DAG-type" evidence="5">
    <location>
        <begin position="291"/>
        <end position="349"/>
    </location>
</feature>
<evidence type="ECO:0000313" key="6">
    <source>
        <dbReference type="EMBL" id="ETV71747.1"/>
    </source>
</evidence>
<name>W4FW88_APHAT</name>
<evidence type="ECO:0000259" key="5">
    <source>
        <dbReference type="PROSITE" id="PS50081"/>
    </source>
</evidence>
<dbReference type="PANTHER" id="PTHR47052">
    <property type="entry name" value="CONSERVED SERINE PROLINE-RICH PROTEIN (AFU_ORTHOLOGUE AFUA_2G01790)"/>
    <property type="match status" value="1"/>
</dbReference>
<feature type="compositionally biased region" description="Polar residues" evidence="3">
    <location>
        <begin position="32"/>
        <end position="41"/>
    </location>
</feature>
<dbReference type="EMBL" id="KI913158">
    <property type="protein sequence ID" value="ETV71747.1"/>
    <property type="molecule type" value="Genomic_DNA"/>
</dbReference>
<dbReference type="InterPro" id="IPR035892">
    <property type="entry name" value="C2_domain_sf"/>
</dbReference>
<dbReference type="Pfam" id="PF00168">
    <property type="entry name" value="C2"/>
    <property type="match status" value="2"/>
</dbReference>
<dbReference type="GO" id="GO:0046872">
    <property type="term" value="F:metal ion binding"/>
    <property type="evidence" value="ECO:0007669"/>
    <property type="project" value="UniProtKB-KW"/>
</dbReference>
<dbReference type="InterPro" id="IPR000008">
    <property type="entry name" value="C2_dom"/>
</dbReference>
<keyword evidence="1" id="KW-0479">Metal-binding</keyword>
<dbReference type="VEuPathDB" id="FungiDB:H257_13167"/>
<feature type="domain" description="C2" evidence="4">
    <location>
        <begin position="115"/>
        <end position="245"/>
    </location>
</feature>
<dbReference type="Gene3D" id="3.30.60.20">
    <property type="match status" value="1"/>
</dbReference>
<evidence type="ECO:0000256" key="2">
    <source>
        <dbReference type="ARBA" id="ARBA00022833"/>
    </source>
</evidence>
<dbReference type="PROSITE" id="PS50081">
    <property type="entry name" value="ZF_DAG_PE_2"/>
    <property type="match status" value="1"/>
</dbReference>
<feature type="region of interest" description="Disordered" evidence="3">
    <location>
        <begin position="897"/>
        <end position="918"/>
    </location>
</feature>
<dbReference type="OrthoDB" id="270970at2759"/>
<feature type="compositionally biased region" description="Basic and acidic residues" evidence="3">
    <location>
        <begin position="16"/>
        <end position="27"/>
    </location>
</feature>
<dbReference type="PANTHER" id="PTHR47052:SF3">
    <property type="entry name" value="INGRESSION PROTEIN 1"/>
    <property type="match status" value="1"/>
</dbReference>
<dbReference type="InterPro" id="IPR046349">
    <property type="entry name" value="C1-like_sf"/>
</dbReference>
<evidence type="ECO:0000259" key="4">
    <source>
        <dbReference type="PROSITE" id="PS50004"/>
    </source>
</evidence>
<evidence type="ECO:0000256" key="1">
    <source>
        <dbReference type="ARBA" id="ARBA00022723"/>
    </source>
</evidence>
<sequence length="1185" mass="131957">MTLRKRSTVGLNVDATAKELRPAEKSPHGRSRSQSSDTDVATKLQRNNDIAGMLERNEIVPSLSSSKDTKCDLCDGLWTDESTSALFEFRPSGIVCDQSCLTFAASFVAKNPSIQSRDAYLAYRRQVEPNQSGVFKIVAEKAVDLPSVRWVGRQDPYVRLALLPWNEPVQTKAAMSGGKNPVWLDAHANEMRLQHRCNSSNNPVPALEVQVWNDNYMFTHDLLASSLVSTSPLLQHPGISVSRWFTLISPSSVSSKPTNQHARVFFTMQFDPQPTRPRRLQLSSEPADVRDHKFRVHSLKTVGMCLLSCDVCDRVIVSTTMTQWGYRCESCGIDVHKSCMMLANTNLPCPHHHATPSRNNNDEEHDGHDHESVDAVTRVRYVVSPKDGSSGYLVVQPSRTGLPSFGKLYVNLQGVHVCSKYCKPCDNVHAANVFEGDTYCRLSVDGMRHETKEVYKSANPVFDDRTCFDITNRDTAFQLEVVDLATNVAVGSMTVLLFELLQMDADDVVRSCVTWCPLLESFHASSQFNCPKTSFPLKLKANVVGHARLTLHYAEAKQKLLLYVPKQRMVLQGREEKDFSVETLKTNMDRLARVLRLAPWLEQQYLAIITWKRPVHSGAVLILFAAACLFVDAEHMPVFGFALAIAYMLHTLWQRVTGAYALQWAAYDDDVMEGTRLFRPVATLLAAVVDAELPPTDSASSSSVPYVFVRVVYIPNDSDQDDSGLISSGGDEYLVGRTHAVRHTARPTWRDGSNVVSHLAPPGLFRPNAPPKKEHVFRNVHVSWPQAQQQRNCKPTTDYHTLVYPLLQAAKHFDNGRELLVPWTAFPGLLRFDVVETNDAGVCDTVLGSTTPLPLVQFIHADEATLTLPLVLCHSNSTNSSLSTSSSTSLTVRLKVQLPDPNPTPHKQPDGAARPADKKWSTYVRDALAEKDAKAATLGTTLFGAFWKAKDTTTMVQNAVGRVCATVVCTQNLFNWTHPWKTATVFAACVGGAILFSIVQARYIILVAGILEFVAGLREDRPPSNTARNVLWNFISSLPTDTDLIQAYDDQRKEYVATRTSAEVADAVACRRLKLQALWVGTVQVKMEHDRTWKPLCVAFRRSRFVFWKSVDDVDACLPPLGQLIIDGMSDIKEIPDLMARKPEDPPYILYVLGNTGESYQEKRFLGFASAATRDDLLHVIKASD</sequence>
<dbReference type="RefSeq" id="XP_009838935.1">
    <property type="nucleotide sequence ID" value="XM_009840633.1"/>
</dbReference>
<dbReference type="Gene3D" id="2.60.40.150">
    <property type="entry name" value="C2 domain"/>
    <property type="match status" value="2"/>
</dbReference>
<proteinExistence type="predicted"/>
<dbReference type="GeneID" id="20815163"/>